<dbReference type="Gene3D" id="2.40.50.140">
    <property type="entry name" value="Nucleic acid-binding proteins"/>
    <property type="match status" value="1"/>
</dbReference>
<dbReference type="Pfam" id="PF04679">
    <property type="entry name" value="DNA_ligase_A_C"/>
    <property type="match status" value="1"/>
</dbReference>
<comment type="caution">
    <text evidence="7">The sequence shown here is derived from an EMBL/GenBank/DDBJ whole genome shotgun (WGS) entry which is preliminary data.</text>
</comment>
<keyword evidence="3" id="KW-0436">Ligase</keyword>
<keyword evidence="8" id="KW-1185">Reference proteome</keyword>
<evidence type="ECO:0000313" key="8">
    <source>
        <dbReference type="Proteomes" id="UP000317893"/>
    </source>
</evidence>
<gene>
    <name evidence="7" type="ORF">FB458_0817</name>
</gene>
<dbReference type="GO" id="GO:0005524">
    <property type="term" value="F:ATP binding"/>
    <property type="evidence" value="ECO:0007669"/>
    <property type="project" value="InterPro"/>
</dbReference>
<feature type="domain" description="ATP-dependent DNA ligase family profile" evidence="6">
    <location>
        <begin position="104"/>
        <end position="193"/>
    </location>
</feature>
<organism evidence="7 8">
    <name type="scientific">Lapillicoccus jejuensis</name>
    <dbReference type="NCBI Taxonomy" id="402171"/>
    <lineage>
        <taxon>Bacteria</taxon>
        <taxon>Bacillati</taxon>
        <taxon>Actinomycetota</taxon>
        <taxon>Actinomycetes</taxon>
        <taxon>Micrococcales</taxon>
        <taxon>Intrasporangiaceae</taxon>
        <taxon>Lapillicoccus</taxon>
    </lineage>
</organism>
<protein>
    <recommendedName>
        <fullName evidence="2">DNA ligase (ATP)</fullName>
        <ecNumber evidence="2">6.5.1.1</ecNumber>
    </recommendedName>
</protein>
<dbReference type="AlphaFoldDB" id="A0A542DXD9"/>
<dbReference type="GO" id="GO:0006310">
    <property type="term" value="P:DNA recombination"/>
    <property type="evidence" value="ECO:0007669"/>
    <property type="project" value="InterPro"/>
</dbReference>
<evidence type="ECO:0000256" key="2">
    <source>
        <dbReference type="ARBA" id="ARBA00012727"/>
    </source>
</evidence>
<reference evidence="7 8" key="1">
    <citation type="submission" date="2019-06" db="EMBL/GenBank/DDBJ databases">
        <title>Sequencing the genomes of 1000 actinobacteria strains.</title>
        <authorList>
            <person name="Klenk H.-P."/>
        </authorList>
    </citation>
    <scope>NUCLEOTIDE SEQUENCE [LARGE SCALE GENOMIC DNA]</scope>
    <source>
        <strain evidence="7 8">DSM 18607</strain>
    </source>
</reference>
<proteinExistence type="inferred from homology"/>
<evidence type="ECO:0000256" key="4">
    <source>
        <dbReference type="ARBA" id="ARBA00034003"/>
    </source>
</evidence>
<dbReference type="RefSeq" id="WP_141846987.1">
    <property type="nucleotide sequence ID" value="NZ_BAAAPR010000008.1"/>
</dbReference>
<dbReference type="InterPro" id="IPR014146">
    <property type="entry name" value="LigD_ligase_dom"/>
</dbReference>
<dbReference type="Gene3D" id="3.30.470.30">
    <property type="entry name" value="DNA ligase/mRNA capping enzyme"/>
    <property type="match status" value="1"/>
</dbReference>
<dbReference type="InterPro" id="IPR012340">
    <property type="entry name" value="NA-bd_OB-fold"/>
</dbReference>
<dbReference type="InterPro" id="IPR012310">
    <property type="entry name" value="DNA_ligase_ATP-dep_cent"/>
</dbReference>
<dbReference type="GO" id="GO:0006281">
    <property type="term" value="P:DNA repair"/>
    <property type="evidence" value="ECO:0007669"/>
    <property type="project" value="InterPro"/>
</dbReference>
<accession>A0A542DXD9</accession>
<evidence type="ECO:0000256" key="3">
    <source>
        <dbReference type="ARBA" id="ARBA00022598"/>
    </source>
</evidence>
<dbReference type="GO" id="GO:0003910">
    <property type="term" value="F:DNA ligase (ATP) activity"/>
    <property type="evidence" value="ECO:0007669"/>
    <property type="project" value="UniProtKB-EC"/>
</dbReference>
<feature type="region of interest" description="Disordered" evidence="5">
    <location>
        <begin position="292"/>
        <end position="311"/>
    </location>
</feature>
<dbReference type="EC" id="6.5.1.1" evidence="2"/>
<dbReference type="PROSITE" id="PS50160">
    <property type="entry name" value="DNA_LIGASE_A3"/>
    <property type="match status" value="1"/>
</dbReference>
<sequence>MRPMLASPSPRVPRGAQWVHEVKWDGMRALADVSVPAAGGPSRLRLATRTERDVTVAFPELAGLADTFEDMLLDGEVVLLRGGVPSFQALAERFHVTSARRASTLAARAPVTFMVFDLLRLYGVPLLDRTWEERRATLERLELAGPHWQVPPVFDDGELLLDATREQHLEGVVSKRRGSPYRPGVRSEDWLKLPHRTAVSVVVGGWMPEKGSPRLGAVHVGVPGPDGLVYLGRVGSGLAGKVGEALARELAPLTREASPFSGELPREDRVGATWVEPVLVADVEALAVTTQPRLRQPSWRGRRPDLEAGDVDPADVLEGLRRA</sequence>
<dbReference type="Gene3D" id="3.30.1490.70">
    <property type="match status" value="1"/>
</dbReference>
<dbReference type="CDD" id="cd07906">
    <property type="entry name" value="Adenylation_DNA_ligase_LigD_LigC"/>
    <property type="match status" value="1"/>
</dbReference>
<dbReference type="PANTHER" id="PTHR45674:SF4">
    <property type="entry name" value="DNA LIGASE 1"/>
    <property type="match status" value="1"/>
</dbReference>
<dbReference type="EMBL" id="VFMN01000001">
    <property type="protein sequence ID" value="TQJ07749.1"/>
    <property type="molecule type" value="Genomic_DNA"/>
</dbReference>
<comment type="catalytic activity">
    <reaction evidence="4">
        <text>ATP + (deoxyribonucleotide)n-3'-hydroxyl + 5'-phospho-(deoxyribonucleotide)m = (deoxyribonucleotide)n+m + AMP + diphosphate.</text>
        <dbReference type="EC" id="6.5.1.1"/>
    </reaction>
</comment>
<dbReference type="Pfam" id="PF01068">
    <property type="entry name" value="DNA_ligase_A_M"/>
    <property type="match status" value="1"/>
</dbReference>
<dbReference type="InterPro" id="IPR012309">
    <property type="entry name" value="DNA_ligase_ATP-dep_C"/>
</dbReference>
<evidence type="ECO:0000256" key="5">
    <source>
        <dbReference type="SAM" id="MobiDB-lite"/>
    </source>
</evidence>
<dbReference type="SUPFAM" id="SSF56091">
    <property type="entry name" value="DNA ligase/mRNA capping enzyme, catalytic domain"/>
    <property type="match status" value="1"/>
</dbReference>
<evidence type="ECO:0000259" key="6">
    <source>
        <dbReference type="PROSITE" id="PS50160"/>
    </source>
</evidence>
<dbReference type="CDD" id="cd07971">
    <property type="entry name" value="OBF_DNA_ligase_LigD"/>
    <property type="match status" value="1"/>
</dbReference>
<dbReference type="OrthoDB" id="9802472at2"/>
<dbReference type="NCBIfam" id="TIGR02779">
    <property type="entry name" value="NHEJ_ligase_lig"/>
    <property type="match status" value="1"/>
</dbReference>
<name>A0A542DXD9_9MICO</name>
<dbReference type="InterPro" id="IPR050191">
    <property type="entry name" value="ATP-dep_DNA_ligase"/>
</dbReference>
<dbReference type="Proteomes" id="UP000317893">
    <property type="component" value="Unassembled WGS sequence"/>
</dbReference>
<evidence type="ECO:0000313" key="7">
    <source>
        <dbReference type="EMBL" id="TQJ07749.1"/>
    </source>
</evidence>
<evidence type="ECO:0000256" key="1">
    <source>
        <dbReference type="ARBA" id="ARBA00007572"/>
    </source>
</evidence>
<dbReference type="PANTHER" id="PTHR45674">
    <property type="entry name" value="DNA LIGASE 1/3 FAMILY MEMBER"/>
    <property type="match status" value="1"/>
</dbReference>
<comment type="similarity">
    <text evidence="1">Belongs to the ATP-dependent DNA ligase family.</text>
</comment>
<dbReference type="SUPFAM" id="SSF50249">
    <property type="entry name" value="Nucleic acid-binding proteins"/>
    <property type="match status" value="1"/>
</dbReference>